<evidence type="ECO:0000256" key="1">
    <source>
        <dbReference type="SAM" id="MobiDB-lite"/>
    </source>
</evidence>
<keyword evidence="4" id="KW-1185">Reference proteome</keyword>
<reference evidence="3 4" key="1">
    <citation type="submission" date="2018-10" db="EMBL/GenBank/DDBJ databases">
        <title>Sphingobacterium sp. M05W1-28.</title>
        <authorList>
            <person name="Cai H."/>
        </authorList>
    </citation>
    <scope>NUCLEOTIDE SEQUENCE [LARGE SCALE GENOMIC DNA]</scope>
    <source>
        <strain evidence="3 4">M05W1-28</strain>
    </source>
</reference>
<organism evidence="3 4">
    <name type="scientific">Sphingobacterium puteale</name>
    <dbReference type="NCBI Taxonomy" id="2420510"/>
    <lineage>
        <taxon>Bacteria</taxon>
        <taxon>Pseudomonadati</taxon>
        <taxon>Bacteroidota</taxon>
        <taxon>Sphingobacteriia</taxon>
        <taxon>Sphingobacteriales</taxon>
        <taxon>Sphingobacteriaceae</taxon>
        <taxon>Sphingobacterium</taxon>
    </lineage>
</organism>
<sequence length="55" mass="6557">MDAYLFFNLSEVREHTQAWMDEYNNKRPHEGLGNLTPTELSKNIRHQQQINQLVT</sequence>
<dbReference type="SUPFAM" id="SSF53098">
    <property type="entry name" value="Ribonuclease H-like"/>
    <property type="match status" value="1"/>
</dbReference>
<dbReference type="InterPro" id="IPR001584">
    <property type="entry name" value="Integrase_cat-core"/>
</dbReference>
<evidence type="ECO:0000313" key="4">
    <source>
        <dbReference type="Proteomes" id="UP000282423"/>
    </source>
</evidence>
<feature type="region of interest" description="Disordered" evidence="1">
    <location>
        <begin position="27"/>
        <end position="55"/>
    </location>
</feature>
<dbReference type="Pfam" id="PF13683">
    <property type="entry name" value="rve_3"/>
    <property type="match status" value="1"/>
</dbReference>
<comment type="caution">
    <text evidence="3">The sequence shown here is derived from an EMBL/GenBank/DDBJ whole genome shotgun (WGS) entry which is preliminary data.</text>
</comment>
<dbReference type="InterPro" id="IPR012337">
    <property type="entry name" value="RNaseH-like_sf"/>
</dbReference>
<dbReference type="EMBL" id="RBWS01000005">
    <property type="protein sequence ID" value="RKO72585.1"/>
    <property type="molecule type" value="Genomic_DNA"/>
</dbReference>
<dbReference type="AlphaFoldDB" id="A0A420W1V9"/>
<dbReference type="GO" id="GO:0015074">
    <property type="term" value="P:DNA integration"/>
    <property type="evidence" value="ECO:0007669"/>
    <property type="project" value="InterPro"/>
</dbReference>
<feature type="compositionally biased region" description="Polar residues" evidence="1">
    <location>
        <begin position="35"/>
        <end position="55"/>
    </location>
</feature>
<feature type="domain" description="Integrase catalytic" evidence="2">
    <location>
        <begin position="3"/>
        <end position="37"/>
    </location>
</feature>
<name>A0A420W1V9_9SPHI</name>
<proteinExistence type="predicted"/>
<dbReference type="Proteomes" id="UP000282423">
    <property type="component" value="Unassembled WGS sequence"/>
</dbReference>
<dbReference type="OrthoDB" id="930609at2"/>
<gene>
    <name evidence="3" type="ORF">D7322_07265</name>
</gene>
<protein>
    <recommendedName>
        <fullName evidence="2">Integrase catalytic domain-containing protein</fullName>
    </recommendedName>
</protein>
<accession>A0A420W1V9</accession>
<evidence type="ECO:0000313" key="3">
    <source>
        <dbReference type="EMBL" id="RKO72585.1"/>
    </source>
</evidence>
<evidence type="ECO:0000259" key="2">
    <source>
        <dbReference type="Pfam" id="PF13683"/>
    </source>
</evidence>